<sequence>MVELFAGMAGSGDPEDKTGFDDYVKGVNEHYNSHRKIKMPKVVKKYMNVSWGVAKVMAVVLLLAMLAVQTFCRCV</sequence>
<dbReference type="InterPro" id="IPR004158">
    <property type="entry name" value="DUF247_pln"/>
</dbReference>
<organism evidence="2 3">
    <name type="scientific">Linum trigynum</name>
    <dbReference type="NCBI Taxonomy" id="586398"/>
    <lineage>
        <taxon>Eukaryota</taxon>
        <taxon>Viridiplantae</taxon>
        <taxon>Streptophyta</taxon>
        <taxon>Embryophyta</taxon>
        <taxon>Tracheophyta</taxon>
        <taxon>Spermatophyta</taxon>
        <taxon>Magnoliopsida</taxon>
        <taxon>eudicotyledons</taxon>
        <taxon>Gunneridae</taxon>
        <taxon>Pentapetalae</taxon>
        <taxon>rosids</taxon>
        <taxon>fabids</taxon>
        <taxon>Malpighiales</taxon>
        <taxon>Linaceae</taxon>
        <taxon>Linum</taxon>
    </lineage>
</organism>
<evidence type="ECO:0000313" key="2">
    <source>
        <dbReference type="EMBL" id="CAL1385284.1"/>
    </source>
</evidence>
<name>A0AAV2EHK1_9ROSI</name>
<evidence type="ECO:0000313" key="3">
    <source>
        <dbReference type="Proteomes" id="UP001497516"/>
    </source>
</evidence>
<keyword evidence="3" id="KW-1185">Reference proteome</keyword>
<proteinExistence type="predicted"/>
<dbReference type="Pfam" id="PF03140">
    <property type="entry name" value="DUF247"/>
    <property type="match status" value="1"/>
</dbReference>
<evidence type="ECO:0000256" key="1">
    <source>
        <dbReference type="SAM" id="Phobius"/>
    </source>
</evidence>
<keyword evidence="1" id="KW-0472">Membrane</keyword>
<accession>A0AAV2EHK1</accession>
<dbReference type="AlphaFoldDB" id="A0AAV2EHK1"/>
<protein>
    <submittedName>
        <fullName evidence="2">Uncharacterized protein</fullName>
    </submittedName>
</protein>
<feature type="transmembrane region" description="Helical" evidence="1">
    <location>
        <begin position="46"/>
        <end position="68"/>
    </location>
</feature>
<gene>
    <name evidence="2" type="ORF">LTRI10_LOCUS26435</name>
</gene>
<dbReference type="Proteomes" id="UP001497516">
    <property type="component" value="Chromosome 4"/>
</dbReference>
<reference evidence="2 3" key="1">
    <citation type="submission" date="2024-04" db="EMBL/GenBank/DDBJ databases">
        <authorList>
            <person name="Fracassetti M."/>
        </authorList>
    </citation>
    <scope>NUCLEOTIDE SEQUENCE [LARGE SCALE GENOMIC DNA]</scope>
</reference>
<keyword evidence="1" id="KW-0812">Transmembrane</keyword>
<dbReference type="EMBL" id="OZ034817">
    <property type="protein sequence ID" value="CAL1385284.1"/>
    <property type="molecule type" value="Genomic_DNA"/>
</dbReference>
<keyword evidence="1" id="KW-1133">Transmembrane helix</keyword>